<keyword evidence="1" id="KW-0812">Transmembrane</keyword>
<evidence type="ECO:0000256" key="1">
    <source>
        <dbReference type="SAM" id="Phobius"/>
    </source>
</evidence>
<proteinExistence type="predicted"/>
<comment type="caution">
    <text evidence="2">The sequence shown here is derived from an EMBL/GenBank/DDBJ whole genome shotgun (WGS) entry which is preliminary data.</text>
</comment>
<reference evidence="2" key="1">
    <citation type="submission" date="2019-08" db="EMBL/GenBank/DDBJ databases">
        <title>Genomic characterization of a novel candidate phylum (ARYD3) from a high temperature, high salinity tertiary oil reservoir in north central Oklahoma, USA.</title>
        <authorList>
            <person name="Youssef N.H."/>
            <person name="Yadav A."/>
            <person name="Elshahed M.S."/>
        </authorList>
    </citation>
    <scope>NUCLEOTIDE SEQUENCE [LARGE SCALE GENOMIC DNA]</scope>
    <source>
        <strain evidence="2">ARYD3</strain>
    </source>
</reference>
<organism evidence="2 3">
    <name type="scientific">Candidatus Mcinerneyibacterium aminivorans</name>
    <dbReference type="NCBI Taxonomy" id="2703815"/>
    <lineage>
        <taxon>Bacteria</taxon>
        <taxon>Candidatus Macinerneyibacteriota</taxon>
        <taxon>Candidatus Mcinerneyibacteria</taxon>
        <taxon>Candidatus Mcinerneyibacteriales</taxon>
        <taxon>Candidatus Mcinerneyibacteriaceae</taxon>
        <taxon>Candidatus Mcinerneyibacterium</taxon>
    </lineage>
</organism>
<dbReference type="Proteomes" id="UP000324143">
    <property type="component" value="Unassembled WGS sequence"/>
</dbReference>
<keyword evidence="1" id="KW-0472">Membrane</keyword>
<keyword evidence="3" id="KW-1185">Reference proteome</keyword>
<sequence>MQILAFRIKNIVVSIMIIFIFCLGIIFPNNNKIIKGNTKQKNLKYSIIEKNYILNQKNAVELSILLEKNKTTLTKEKIIELIKKMKKKYRNLNRMLIYGYLSKKAYEELIEMQHTEEYKNNFLFLYVKSGKSQDKGSIYWFQLKGKFSHLYGSVTDI</sequence>
<name>A0A5D0MCI9_9BACT</name>
<dbReference type="AlphaFoldDB" id="A0A5D0MCI9"/>
<feature type="transmembrane region" description="Helical" evidence="1">
    <location>
        <begin position="6"/>
        <end position="27"/>
    </location>
</feature>
<dbReference type="EMBL" id="VSIX01000033">
    <property type="protein sequence ID" value="TYB31464.1"/>
    <property type="molecule type" value="Genomic_DNA"/>
</dbReference>
<accession>A0A5D0MCI9</accession>
<protein>
    <submittedName>
        <fullName evidence="2">Uncharacterized protein</fullName>
    </submittedName>
</protein>
<evidence type="ECO:0000313" key="3">
    <source>
        <dbReference type="Proteomes" id="UP000324143"/>
    </source>
</evidence>
<keyword evidence="1" id="KW-1133">Transmembrane helix</keyword>
<evidence type="ECO:0000313" key="2">
    <source>
        <dbReference type="EMBL" id="TYB31464.1"/>
    </source>
</evidence>
<gene>
    <name evidence="2" type="ORF">FXF47_03880</name>
</gene>